<keyword evidence="3" id="KW-1185">Reference proteome</keyword>
<reference evidence="2 3" key="1">
    <citation type="journal article" date="2021" name="Commun. Biol.">
        <title>The genome of Shorea leprosula (Dipterocarpaceae) highlights the ecological relevance of drought in aseasonal tropical rainforests.</title>
        <authorList>
            <person name="Ng K.K.S."/>
            <person name="Kobayashi M.J."/>
            <person name="Fawcett J.A."/>
            <person name="Hatakeyama M."/>
            <person name="Paape T."/>
            <person name="Ng C.H."/>
            <person name="Ang C.C."/>
            <person name="Tnah L.H."/>
            <person name="Lee C.T."/>
            <person name="Nishiyama T."/>
            <person name="Sese J."/>
            <person name="O'Brien M.J."/>
            <person name="Copetti D."/>
            <person name="Mohd Noor M.I."/>
            <person name="Ong R.C."/>
            <person name="Putra M."/>
            <person name="Sireger I.Z."/>
            <person name="Indrioko S."/>
            <person name="Kosugi Y."/>
            <person name="Izuno A."/>
            <person name="Isagi Y."/>
            <person name="Lee S.L."/>
            <person name="Shimizu K.K."/>
        </authorList>
    </citation>
    <scope>NUCLEOTIDE SEQUENCE [LARGE SCALE GENOMIC DNA]</scope>
    <source>
        <strain evidence="2">214</strain>
    </source>
</reference>
<evidence type="ECO:0000313" key="2">
    <source>
        <dbReference type="EMBL" id="GKU85573.1"/>
    </source>
</evidence>
<comment type="caution">
    <text evidence="2">The sequence shown here is derived from an EMBL/GenBank/DDBJ whole genome shotgun (WGS) entry which is preliminary data.</text>
</comment>
<proteinExistence type="predicted"/>
<protein>
    <submittedName>
        <fullName evidence="2">Uncharacterized protein</fullName>
    </submittedName>
</protein>
<organism evidence="2 3">
    <name type="scientific">Rubroshorea leprosula</name>
    <dbReference type="NCBI Taxonomy" id="152421"/>
    <lineage>
        <taxon>Eukaryota</taxon>
        <taxon>Viridiplantae</taxon>
        <taxon>Streptophyta</taxon>
        <taxon>Embryophyta</taxon>
        <taxon>Tracheophyta</taxon>
        <taxon>Spermatophyta</taxon>
        <taxon>Magnoliopsida</taxon>
        <taxon>eudicotyledons</taxon>
        <taxon>Gunneridae</taxon>
        <taxon>Pentapetalae</taxon>
        <taxon>rosids</taxon>
        <taxon>malvids</taxon>
        <taxon>Malvales</taxon>
        <taxon>Dipterocarpaceae</taxon>
        <taxon>Rubroshorea</taxon>
    </lineage>
</organism>
<keyword evidence="1" id="KW-0732">Signal</keyword>
<dbReference type="Proteomes" id="UP001054252">
    <property type="component" value="Unassembled WGS sequence"/>
</dbReference>
<evidence type="ECO:0000313" key="3">
    <source>
        <dbReference type="Proteomes" id="UP001054252"/>
    </source>
</evidence>
<evidence type="ECO:0000256" key="1">
    <source>
        <dbReference type="SAM" id="SignalP"/>
    </source>
</evidence>
<feature type="signal peptide" evidence="1">
    <location>
        <begin position="1"/>
        <end position="26"/>
    </location>
</feature>
<accession>A0AAV5HIL2</accession>
<name>A0AAV5HIL2_9ROSI</name>
<dbReference type="EMBL" id="BPVZ01000001">
    <property type="protein sequence ID" value="GKU85573.1"/>
    <property type="molecule type" value="Genomic_DNA"/>
</dbReference>
<feature type="chain" id="PRO_5043955185" evidence="1">
    <location>
        <begin position="27"/>
        <end position="49"/>
    </location>
</feature>
<gene>
    <name evidence="2" type="ORF">SLEP1_g228</name>
</gene>
<dbReference type="AlphaFoldDB" id="A0AAV5HIL2"/>
<sequence>MWLSPSCYCAVVAALTCFHLLPLCRSFDTTTPTNMLYSLFLFWDTFDVV</sequence>